<reference evidence="1 2" key="1">
    <citation type="submission" date="2019-03" db="EMBL/GenBank/DDBJ databases">
        <title>First draft genome of Liparis tanakae, snailfish: a comprehensive survey of snailfish specific genes.</title>
        <authorList>
            <person name="Kim W."/>
            <person name="Song I."/>
            <person name="Jeong J.-H."/>
            <person name="Kim D."/>
            <person name="Kim S."/>
            <person name="Ryu S."/>
            <person name="Song J.Y."/>
            <person name="Lee S.K."/>
        </authorList>
    </citation>
    <scope>NUCLEOTIDE SEQUENCE [LARGE SCALE GENOMIC DNA]</scope>
    <source>
        <tissue evidence="1">Muscle</tissue>
    </source>
</reference>
<evidence type="ECO:0000313" key="1">
    <source>
        <dbReference type="EMBL" id="TNN84274.1"/>
    </source>
</evidence>
<dbReference type="AlphaFoldDB" id="A0A4Z2J354"/>
<evidence type="ECO:0000313" key="2">
    <source>
        <dbReference type="Proteomes" id="UP000314294"/>
    </source>
</evidence>
<comment type="caution">
    <text evidence="1">The sequence shown here is derived from an EMBL/GenBank/DDBJ whole genome shotgun (WGS) entry which is preliminary data.</text>
</comment>
<keyword evidence="2" id="KW-1185">Reference proteome</keyword>
<proteinExistence type="predicted"/>
<protein>
    <submittedName>
        <fullName evidence="1">Uncharacterized protein</fullName>
    </submittedName>
</protein>
<name>A0A4Z2J354_9TELE</name>
<dbReference type="EMBL" id="SRLO01000028">
    <property type="protein sequence ID" value="TNN84274.1"/>
    <property type="molecule type" value="Genomic_DNA"/>
</dbReference>
<accession>A0A4Z2J354</accession>
<dbReference type="Proteomes" id="UP000314294">
    <property type="component" value="Unassembled WGS sequence"/>
</dbReference>
<gene>
    <name evidence="1" type="ORF">EYF80_005601</name>
</gene>
<organism evidence="1 2">
    <name type="scientific">Liparis tanakae</name>
    <name type="common">Tanaka's snailfish</name>
    <dbReference type="NCBI Taxonomy" id="230148"/>
    <lineage>
        <taxon>Eukaryota</taxon>
        <taxon>Metazoa</taxon>
        <taxon>Chordata</taxon>
        <taxon>Craniata</taxon>
        <taxon>Vertebrata</taxon>
        <taxon>Euteleostomi</taxon>
        <taxon>Actinopterygii</taxon>
        <taxon>Neopterygii</taxon>
        <taxon>Teleostei</taxon>
        <taxon>Neoteleostei</taxon>
        <taxon>Acanthomorphata</taxon>
        <taxon>Eupercaria</taxon>
        <taxon>Perciformes</taxon>
        <taxon>Cottioidei</taxon>
        <taxon>Cottales</taxon>
        <taxon>Liparidae</taxon>
        <taxon>Liparis</taxon>
    </lineage>
</organism>
<sequence>MWRPGNRLPPCMRESSVEETLLTWSVTEHFNEHSLLHQHLEASAFPAAAHSRWKVEGTDCTHNWGSLLLRMTPVQISAMPLATAETTTANTRDIDIGPCGAGPWEADRRGARRERRNCFSFRLSIIRRERINDD</sequence>